<sequence>MGKGGRKGGTEDRVQEKIDRTRGQDRDSDPGFWPYLKMVEDWSTRHGFLYTELEVKQAWASGQLVEEFILGKCRRR</sequence>
<organism evidence="2">
    <name type="scientific">uncultured Caudovirales phage</name>
    <dbReference type="NCBI Taxonomy" id="2100421"/>
    <lineage>
        <taxon>Viruses</taxon>
        <taxon>Duplodnaviria</taxon>
        <taxon>Heunggongvirae</taxon>
        <taxon>Uroviricota</taxon>
        <taxon>Caudoviricetes</taxon>
        <taxon>Peduoviridae</taxon>
        <taxon>Maltschvirus</taxon>
        <taxon>Maltschvirus maltsch</taxon>
    </lineage>
</organism>
<feature type="region of interest" description="Disordered" evidence="1">
    <location>
        <begin position="1"/>
        <end position="28"/>
    </location>
</feature>
<evidence type="ECO:0000256" key="1">
    <source>
        <dbReference type="SAM" id="MobiDB-lite"/>
    </source>
</evidence>
<evidence type="ECO:0000313" key="2">
    <source>
        <dbReference type="EMBL" id="CAB4219111.1"/>
    </source>
</evidence>
<feature type="compositionally biased region" description="Basic and acidic residues" evidence="1">
    <location>
        <begin position="8"/>
        <end position="28"/>
    </location>
</feature>
<protein>
    <submittedName>
        <fullName evidence="2">Uncharacterized protein</fullName>
    </submittedName>
</protein>
<dbReference type="EMBL" id="LR797474">
    <property type="protein sequence ID" value="CAB4219111.1"/>
    <property type="molecule type" value="Genomic_DNA"/>
</dbReference>
<proteinExistence type="predicted"/>
<accession>A0A6J5SWV6</accession>
<reference evidence="2" key="1">
    <citation type="submission" date="2020-05" db="EMBL/GenBank/DDBJ databases">
        <authorList>
            <person name="Chiriac C."/>
            <person name="Salcher M."/>
            <person name="Ghai R."/>
            <person name="Kavagutti S V."/>
        </authorList>
    </citation>
    <scope>NUCLEOTIDE SEQUENCE</scope>
</reference>
<gene>
    <name evidence="2" type="ORF">UFOVP1604_194</name>
</gene>
<name>A0A6J5SWV6_9CAUD</name>